<dbReference type="EMBL" id="UYRR01011099">
    <property type="protein sequence ID" value="VDK25761.1"/>
    <property type="molecule type" value="Genomic_DNA"/>
</dbReference>
<dbReference type="Proteomes" id="UP000267096">
    <property type="component" value="Unassembled WGS sequence"/>
</dbReference>
<organism evidence="4">
    <name type="scientific">Anisakis simplex</name>
    <name type="common">Herring worm</name>
    <dbReference type="NCBI Taxonomy" id="6269"/>
    <lineage>
        <taxon>Eukaryota</taxon>
        <taxon>Metazoa</taxon>
        <taxon>Ecdysozoa</taxon>
        <taxon>Nematoda</taxon>
        <taxon>Chromadorea</taxon>
        <taxon>Rhabditida</taxon>
        <taxon>Spirurina</taxon>
        <taxon>Ascaridomorpha</taxon>
        <taxon>Ascaridoidea</taxon>
        <taxon>Anisakidae</taxon>
        <taxon>Anisakis</taxon>
        <taxon>Anisakis simplex complex</taxon>
    </lineage>
</organism>
<evidence type="ECO:0000313" key="3">
    <source>
        <dbReference type="Proteomes" id="UP000267096"/>
    </source>
</evidence>
<feature type="region of interest" description="Disordered" evidence="1">
    <location>
        <begin position="1"/>
        <end position="21"/>
    </location>
</feature>
<name>A0A0M3JDU4_ANISI</name>
<dbReference type="AlphaFoldDB" id="A0A0M3JDU4"/>
<evidence type="ECO:0000313" key="4">
    <source>
        <dbReference type="WBParaSite" id="ASIM_0000578501-mRNA-1"/>
    </source>
</evidence>
<feature type="compositionally biased region" description="Polar residues" evidence="1">
    <location>
        <begin position="1"/>
        <end position="17"/>
    </location>
</feature>
<reference evidence="2 3" key="2">
    <citation type="submission" date="2018-11" db="EMBL/GenBank/DDBJ databases">
        <authorList>
            <consortium name="Pathogen Informatics"/>
        </authorList>
    </citation>
    <scope>NUCLEOTIDE SEQUENCE [LARGE SCALE GENOMIC DNA]</scope>
</reference>
<proteinExistence type="predicted"/>
<protein>
    <submittedName>
        <fullName evidence="4">Ovule protein</fullName>
    </submittedName>
</protein>
<sequence>MGNKSSSHQPPAYRSQQHNYHYPPPHLNPIRLPMPPPNAQHPLYPGPPPYNHPNQFIRSSQQFHHQSMTSLHHPSNAAAAAATDSGYMTSPSENAERWKAQQVCVCVCLCSFLSVYQFDVLPLPLHIVLNTLLTHSLVFARFSFLRQNTHFDKFHFLMKTFECASII</sequence>
<gene>
    <name evidence="2" type="ORF">ASIM_LOCUS5577</name>
</gene>
<evidence type="ECO:0000256" key="1">
    <source>
        <dbReference type="SAM" id="MobiDB-lite"/>
    </source>
</evidence>
<dbReference type="WBParaSite" id="ASIM_0000578501-mRNA-1">
    <property type="protein sequence ID" value="ASIM_0000578501-mRNA-1"/>
    <property type="gene ID" value="ASIM_0000578501"/>
</dbReference>
<keyword evidence="3" id="KW-1185">Reference proteome</keyword>
<evidence type="ECO:0000313" key="2">
    <source>
        <dbReference type="EMBL" id="VDK25761.1"/>
    </source>
</evidence>
<accession>A0A0M3JDU4</accession>
<reference evidence="4" key="1">
    <citation type="submission" date="2017-02" db="UniProtKB">
        <authorList>
            <consortium name="WormBaseParasite"/>
        </authorList>
    </citation>
    <scope>IDENTIFICATION</scope>
</reference>